<dbReference type="InterPro" id="IPR036691">
    <property type="entry name" value="Endo/exonu/phosph_ase_sf"/>
</dbReference>
<sequence>MFGTLSHPDWILLETVSASPDSPPRVVIYLNRSLRLSRYFLLPSPAHRDLLALSIQHHPSSLPVVILNIYNDRDCTALDHLVTVSPTMPVPHLFLGDFNLHSPDWAPALSTFSSQPRLLLLRTLTDLWSLSLSQPLNSPTFRGPHGTSLIDLVWAPVTSPCSTDVHLLAAAPSDHAFLCSTLSLTVPPAPLSYALREQDLPEFLAALTAALLSSFVPHPSSSADDALRRTTLLFSTLTEQWQRFAVPRRSFPGSKPWWNAACRRARRALLDTYSDLATLHRVTPAYCAARDHYFNTIRDAKRAHFERRITSLPADPAALFQLAHAIRPRPLSHSVPLAGPELGPACHAQFHSAHHRPTHSR</sequence>
<feature type="domain" description="Endonuclease/exonuclease/phosphatase" evidence="1">
    <location>
        <begin position="65"/>
        <end position="177"/>
    </location>
</feature>
<keyword evidence="3" id="KW-1185">Reference proteome</keyword>
<dbReference type="STRING" id="1328759.A0A5C2S7Y3"/>
<dbReference type="GO" id="GO:0003824">
    <property type="term" value="F:catalytic activity"/>
    <property type="evidence" value="ECO:0007669"/>
    <property type="project" value="InterPro"/>
</dbReference>
<evidence type="ECO:0000259" key="1">
    <source>
        <dbReference type="Pfam" id="PF14529"/>
    </source>
</evidence>
<evidence type="ECO:0000313" key="2">
    <source>
        <dbReference type="EMBL" id="RPD59418.1"/>
    </source>
</evidence>
<proteinExistence type="predicted"/>
<feature type="non-terminal residue" evidence="2">
    <location>
        <position position="361"/>
    </location>
</feature>
<dbReference type="EMBL" id="ML122270">
    <property type="protein sequence ID" value="RPD59418.1"/>
    <property type="molecule type" value="Genomic_DNA"/>
</dbReference>
<evidence type="ECO:0000313" key="3">
    <source>
        <dbReference type="Proteomes" id="UP000313359"/>
    </source>
</evidence>
<dbReference type="OrthoDB" id="412006at2759"/>
<dbReference type="Gene3D" id="3.60.10.10">
    <property type="entry name" value="Endonuclease/exonuclease/phosphatase"/>
    <property type="match status" value="1"/>
</dbReference>
<protein>
    <recommendedName>
        <fullName evidence="1">Endonuclease/exonuclease/phosphatase domain-containing protein</fullName>
    </recommendedName>
</protein>
<reference evidence="2" key="1">
    <citation type="journal article" date="2018" name="Genome Biol. Evol.">
        <title>Genomics and development of Lentinus tigrinus, a white-rot wood-decaying mushroom with dimorphic fruiting bodies.</title>
        <authorList>
            <person name="Wu B."/>
            <person name="Xu Z."/>
            <person name="Knudson A."/>
            <person name="Carlson A."/>
            <person name="Chen N."/>
            <person name="Kovaka S."/>
            <person name="LaButti K."/>
            <person name="Lipzen A."/>
            <person name="Pennachio C."/>
            <person name="Riley R."/>
            <person name="Schakwitz W."/>
            <person name="Umezawa K."/>
            <person name="Ohm R.A."/>
            <person name="Grigoriev I.V."/>
            <person name="Nagy L.G."/>
            <person name="Gibbons J."/>
            <person name="Hibbett D."/>
        </authorList>
    </citation>
    <scope>NUCLEOTIDE SEQUENCE [LARGE SCALE GENOMIC DNA]</scope>
    <source>
        <strain evidence="2">ALCF2SS1-6</strain>
    </source>
</reference>
<gene>
    <name evidence="2" type="ORF">L227DRAFT_612007</name>
</gene>
<dbReference type="Pfam" id="PF14529">
    <property type="entry name" value="Exo_endo_phos_2"/>
    <property type="match status" value="1"/>
</dbReference>
<organism evidence="2 3">
    <name type="scientific">Lentinus tigrinus ALCF2SS1-6</name>
    <dbReference type="NCBI Taxonomy" id="1328759"/>
    <lineage>
        <taxon>Eukaryota</taxon>
        <taxon>Fungi</taxon>
        <taxon>Dikarya</taxon>
        <taxon>Basidiomycota</taxon>
        <taxon>Agaricomycotina</taxon>
        <taxon>Agaricomycetes</taxon>
        <taxon>Polyporales</taxon>
        <taxon>Polyporaceae</taxon>
        <taxon>Lentinus</taxon>
    </lineage>
</organism>
<dbReference type="InterPro" id="IPR005135">
    <property type="entry name" value="Endo/exonuclease/phosphatase"/>
</dbReference>
<dbReference type="AlphaFoldDB" id="A0A5C2S7Y3"/>
<accession>A0A5C2S7Y3</accession>
<name>A0A5C2S7Y3_9APHY</name>
<dbReference type="SUPFAM" id="SSF56219">
    <property type="entry name" value="DNase I-like"/>
    <property type="match status" value="1"/>
</dbReference>
<dbReference type="Proteomes" id="UP000313359">
    <property type="component" value="Unassembled WGS sequence"/>
</dbReference>